<dbReference type="Gene3D" id="2.60.120.620">
    <property type="entry name" value="q2cbj1_9rhob like domain"/>
    <property type="match status" value="1"/>
</dbReference>
<evidence type="ECO:0000256" key="2">
    <source>
        <dbReference type="SAM" id="MobiDB-lite"/>
    </source>
</evidence>
<evidence type="ECO:0000256" key="1">
    <source>
        <dbReference type="ARBA" id="ARBA00001954"/>
    </source>
</evidence>
<dbReference type="Proteomes" id="UP000075515">
    <property type="component" value="Unassembled WGS sequence"/>
</dbReference>
<evidence type="ECO:0008006" key="5">
    <source>
        <dbReference type="Google" id="ProtNLM"/>
    </source>
</evidence>
<reference evidence="3 4" key="1">
    <citation type="submission" date="2014-02" db="EMBL/GenBank/DDBJ databases">
        <title>The small core and large imbalanced accessory genome model reveals a collaborative survival strategy of Sorangium cellulosum strains in nature.</title>
        <authorList>
            <person name="Han K."/>
            <person name="Peng R."/>
            <person name="Blom J."/>
            <person name="Li Y.-Z."/>
        </authorList>
    </citation>
    <scope>NUCLEOTIDE SEQUENCE [LARGE SCALE GENOMIC DNA]</scope>
    <source>
        <strain evidence="3 4">So0149</strain>
    </source>
</reference>
<sequence>MTAMNPRCQRLIEMHLQHGERLLARSEGGTSVGCEPHPDLPHLYTVDAGQLAPGEPFRYVVRGADGIERAERYFAHSLDQGGPVDVWEGIRAVDNAFYTAEVQRHFERRGFAVVRGVLSADVVSALRAVVHPLIADVWGEDRAAYRDKINLEKVLLQVPYLLQALAEKLGPLLRSIVGDEVFLEYEQVMVVRAGSSYATRRHRDVDGGKEGFSEASRRHKGSVHLWIPLVDIEETRACLYVDPFDAPERSLDMTMRAGDALFLHNYVWHGSRANASAVDRASWLLNFAPAPSRDEANPGADLNLHILRGGAPADLGPEVCSRLVREKHAFLNLFDAFFTYDPSLRRMAHPDNRRARTTTRDREHRLSRARSDDPLDESLAG</sequence>
<dbReference type="EMBL" id="JEMC01000715">
    <property type="protein sequence ID" value="KYG02257.1"/>
    <property type="molecule type" value="Genomic_DNA"/>
</dbReference>
<evidence type="ECO:0000313" key="3">
    <source>
        <dbReference type="EMBL" id="KYG02257.1"/>
    </source>
</evidence>
<gene>
    <name evidence="3" type="ORF">BE18_14730</name>
</gene>
<comment type="cofactor">
    <cofactor evidence="1">
        <name>Fe(2+)</name>
        <dbReference type="ChEBI" id="CHEBI:29033"/>
    </cofactor>
</comment>
<proteinExistence type="predicted"/>
<evidence type="ECO:0000313" key="4">
    <source>
        <dbReference type="Proteomes" id="UP000075515"/>
    </source>
</evidence>
<dbReference type="GO" id="GO:0005506">
    <property type="term" value="F:iron ion binding"/>
    <property type="evidence" value="ECO:0007669"/>
    <property type="project" value="UniProtKB-ARBA"/>
</dbReference>
<dbReference type="GO" id="GO:0016706">
    <property type="term" value="F:2-oxoglutarate-dependent dioxygenase activity"/>
    <property type="evidence" value="ECO:0007669"/>
    <property type="project" value="UniProtKB-ARBA"/>
</dbReference>
<organism evidence="3 4">
    <name type="scientific">Sorangium cellulosum</name>
    <name type="common">Polyangium cellulosum</name>
    <dbReference type="NCBI Taxonomy" id="56"/>
    <lineage>
        <taxon>Bacteria</taxon>
        <taxon>Pseudomonadati</taxon>
        <taxon>Myxococcota</taxon>
        <taxon>Polyangia</taxon>
        <taxon>Polyangiales</taxon>
        <taxon>Polyangiaceae</taxon>
        <taxon>Sorangium</taxon>
    </lineage>
</organism>
<accession>A0A150S4A5</accession>
<comment type="caution">
    <text evidence="3">The sequence shown here is derived from an EMBL/GenBank/DDBJ whole genome shotgun (WGS) entry which is preliminary data.</text>
</comment>
<feature type="region of interest" description="Disordered" evidence="2">
    <location>
        <begin position="349"/>
        <end position="381"/>
    </location>
</feature>
<dbReference type="AlphaFoldDB" id="A0A150S4A5"/>
<feature type="compositionally biased region" description="Basic and acidic residues" evidence="2">
    <location>
        <begin position="349"/>
        <end position="373"/>
    </location>
</feature>
<name>A0A150S4A5_SORCE</name>
<dbReference type="InterPro" id="IPR008775">
    <property type="entry name" value="Phytyl_CoA_dOase-like"/>
</dbReference>
<protein>
    <recommendedName>
        <fullName evidence="5">Phytanoyl-CoA dioxygenase</fullName>
    </recommendedName>
</protein>
<dbReference type="Pfam" id="PF05721">
    <property type="entry name" value="PhyH"/>
    <property type="match status" value="1"/>
</dbReference>
<dbReference type="SUPFAM" id="SSF51197">
    <property type="entry name" value="Clavaminate synthase-like"/>
    <property type="match status" value="1"/>
</dbReference>
<dbReference type="PANTHER" id="PTHR20883">
    <property type="entry name" value="PHYTANOYL-COA DIOXYGENASE DOMAIN CONTAINING 1"/>
    <property type="match status" value="1"/>
</dbReference>
<dbReference type="PANTHER" id="PTHR20883:SF48">
    <property type="entry name" value="ECTOINE DIOXYGENASE"/>
    <property type="match status" value="1"/>
</dbReference>